<comment type="caution">
    <text evidence="1">The sequence shown here is derived from an EMBL/GenBank/DDBJ whole genome shotgun (WGS) entry which is preliminary data.</text>
</comment>
<accession>A0AAN7HW22</accession>
<dbReference type="Proteomes" id="UP001304243">
    <property type="component" value="Unassembled WGS sequence"/>
</dbReference>
<reference evidence="1 2" key="1">
    <citation type="submission" date="2022-11" db="EMBL/GenBank/DDBJ databases">
        <title>Mucor velutinosus strain NIH1002 WGS.</title>
        <authorList>
            <person name="Subramanian P."/>
            <person name="Mullikin J.C."/>
            <person name="Segre J.A."/>
            <person name="Zelazny A.M."/>
        </authorList>
    </citation>
    <scope>NUCLEOTIDE SEQUENCE [LARGE SCALE GENOMIC DNA]</scope>
    <source>
        <strain evidence="1 2">NIH1002</strain>
    </source>
</reference>
<evidence type="ECO:0000313" key="2">
    <source>
        <dbReference type="Proteomes" id="UP001304243"/>
    </source>
</evidence>
<keyword evidence="2" id="KW-1185">Reference proteome</keyword>
<dbReference type="RefSeq" id="XP_064675938.1">
    <property type="nucleotide sequence ID" value="XM_064826881.1"/>
</dbReference>
<organism evidence="1 2">
    <name type="scientific">Mucor velutinosus</name>
    <dbReference type="NCBI Taxonomy" id="708070"/>
    <lineage>
        <taxon>Eukaryota</taxon>
        <taxon>Fungi</taxon>
        <taxon>Fungi incertae sedis</taxon>
        <taxon>Mucoromycota</taxon>
        <taxon>Mucoromycotina</taxon>
        <taxon>Mucoromycetes</taxon>
        <taxon>Mucorales</taxon>
        <taxon>Mucorineae</taxon>
        <taxon>Mucoraceae</taxon>
        <taxon>Mucor</taxon>
    </lineage>
</organism>
<sequence length="512" mass="56989">MREITENKARPIIDKPSKLDALKKTLLSVKRLPLGVITTAEKICQCAKDELKNHLEHHGTKQNFQYFEEPLRLHSLVKVHPSQLHRPKQQLSNMRTRAFLTRKAIEYRNKDIPLVSSYEPPPSDQRLDSMVFSGTDNGLTVMTEIIGVNLIKHKYHLLLHNRFSPLTYLDADEGNLPDSTGTAAGNDGNGVDQVITKDAIDKHEIRDGSVKCDGDLNGDDSDTGATANDCGQTTTLEPLPESYKMRAEDIDFGPGQFMRRNIILKDKKTAEEGKRVQEIEKHLPRSSVFRAKEVEDVISNLDAHRSNGQALRAFYHSKKQNTLSNKTEHIDRHFRSCFASRERSFCAGVRPQTSLTMFIGDRGLCVGSRLKGHLKYGGKWKPRLHSSVATVHTTNEHKTSQTCMYCFGPTSHPTQSIKSKDGKTKTRSIHGAFLCLNPACVSVLNHIAIQGRDKTSALAIAVSGLSTLLFRQPFPVFNPKPSQSNTGIIPKTTSFCNRNEKQDGSGAALADA</sequence>
<proteinExistence type="predicted"/>
<evidence type="ECO:0000313" key="1">
    <source>
        <dbReference type="EMBL" id="KAK4509272.1"/>
    </source>
</evidence>
<dbReference type="AlphaFoldDB" id="A0AAN7HW22"/>
<protein>
    <submittedName>
        <fullName evidence="1">Uncharacterized protein</fullName>
    </submittedName>
</protein>
<name>A0AAN7HW22_9FUNG</name>
<dbReference type="GeneID" id="89951308"/>
<gene>
    <name evidence="1" type="ORF">ATC70_007622</name>
</gene>
<dbReference type="EMBL" id="JASEJX010000039">
    <property type="protein sequence ID" value="KAK4509272.1"/>
    <property type="molecule type" value="Genomic_DNA"/>
</dbReference>